<dbReference type="EMBL" id="JABFDY010000029">
    <property type="protein sequence ID" value="KAF7686536.1"/>
    <property type="molecule type" value="Genomic_DNA"/>
</dbReference>
<keyword evidence="2" id="KW-0175">Coiled coil</keyword>
<organism evidence="6 7">
    <name type="scientific">Silurus meridionalis</name>
    <name type="common">Southern catfish</name>
    <name type="synonym">Silurus soldatovi meridionalis</name>
    <dbReference type="NCBI Taxonomy" id="175797"/>
    <lineage>
        <taxon>Eukaryota</taxon>
        <taxon>Metazoa</taxon>
        <taxon>Chordata</taxon>
        <taxon>Craniata</taxon>
        <taxon>Vertebrata</taxon>
        <taxon>Euteleostomi</taxon>
        <taxon>Actinopterygii</taxon>
        <taxon>Neopterygii</taxon>
        <taxon>Teleostei</taxon>
        <taxon>Ostariophysi</taxon>
        <taxon>Siluriformes</taxon>
        <taxon>Siluridae</taxon>
        <taxon>Silurus</taxon>
    </lineage>
</organism>
<evidence type="ECO:0000259" key="5">
    <source>
        <dbReference type="Pfam" id="PF12923"/>
    </source>
</evidence>
<dbReference type="SUPFAM" id="SSF54928">
    <property type="entry name" value="RNA-binding domain, RBD"/>
    <property type="match status" value="1"/>
</dbReference>
<dbReference type="GO" id="GO:0003723">
    <property type="term" value="F:RNA binding"/>
    <property type="evidence" value="ECO:0007669"/>
    <property type="project" value="InterPro"/>
</dbReference>
<dbReference type="CDD" id="cd12951">
    <property type="entry name" value="RRP7_Rrp7A"/>
    <property type="match status" value="1"/>
</dbReference>
<dbReference type="InterPro" id="IPR000504">
    <property type="entry name" value="RRM_dom"/>
</dbReference>
<dbReference type="GO" id="GO:0032545">
    <property type="term" value="C:CURI complex"/>
    <property type="evidence" value="ECO:0007669"/>
    <property type="project" value="TreeGrafter"/>
</dbReference>
<dbReference type="PANTHER" id="PTHR13191">
    <property type="entry name" value="RIBOSOMAL RNA PROCESSING PROTEIN 7-RELATED"/>
    <property type="match status" value="1"/>
</dbReference>
<feature type="region of interest" description="Disordered" evidence="3">
    <location>
        <begin position="245"/>
        <end position="269"/>
    </location>
</feature>
<dbReference type="InterPro" id="IPR012677">
    <property type="entry name" value="Nucleotide-bd_a/b_plait_sf"/>
</dbReference>
<dbReference type="OrthoDB" id="5390at2759"/>
<evidence type="ECO:0000313" key="6">
    <source>
        <dbReference type="EMBL" id="KAF7686536.1"/>
    </source>
</evidence>
<evidence type="ECO:0000256" key="1">
    <source>
        <dbReference type="ARBA" id="ARBA00006110"/>
    </source>
</evidence>
<dbReference type="GO" id="GO:0034456">
    <property type="term" value="C:UTP-C complex"/>
    <property type="evidence" value="ECO:0007669"/>
    <property type="project" value="TreeGrafter"/>
</dbReference>
<reference evidence="6" key="1">
    <citation type="submission" date="2020-08" db="EMBL/GenBank/DDBJ databases">
        <title>Chromosome-level assembly of Southern catfish (Silurus meridionalis) provides insights into visual adaptation to the nocturnal and benthic lifestyles.</title>
        <authorList>
            <person name="Zhang Y."/>
            <person name="Wang D."/>
            <person name="Peng Z."/>
        </authorList>
    </citation>
    <scope>NUCLEOTIDE SEQUENCE</scope>
    <source>
        <strain evidence="6">SWU-2019-XX</strain>
        <tissue evidence="6">Muscle</tissue>
    </source>
</reference>
<dbReference type="Pfam" id="PF00076">
    <property type="entry name" value="RRM_1"/>
    <property type="match status" value="1"/>
</dbReference>
<feature type="coiled-coil region" evidence="2">
    <location>
        <begin position="284"/>
        <end position="311"/>
    </location>
</feature>
<dbReference type="Pfam" id="PF12923">
    <property type="entry name" value="RRP7"/>
    <property type="match status" value="1"/>
</dbReference>
<dbReference type="InterPro" id="IPR034890">
    <property type="entry name" value="Rrp7A_RRM"/>
</dbReference>
<dbReference type="InterPro" id="IPR024326">
    <property type="entry name" value="RRP7_C"/>
</dbReference>
<comment type="similarity">
    <text evidence="1">Belongs to the RRP7 family.</text>
</comment>
<accession>A0A8T0A6J3</accession>
<dbReference type="AlphaFoldDB" id="A0A8T0A6J3"/>
<gene>
    <name evidence="6" type="ORF">HF521_015898</name>
</gene>
<dbReference type="GO" id="GO:0006364">
    <property type="term" value="P:rRNA processing"/>
    <property type="evidence" value="ECO:0007669"/>
    <property type="project" value="TreeGrafter"/>
</dbReference>
<dbReference type="Gene3D" id="6.10.250.1770">
    <property type="match status" value="1"/>
</dbReference>
<keyword evidence="7" id="KW-1185">Reference proteome</keyword>
<evidence type="ECO:0000259" key="4">
    <source>
        <dbReference type="Pfam" id="PF00076"/>
    </source>
</evidence>
<feature type="domain" description="RRM" evidence="4">
    <location>
        <begin position="93"/>
        <end position="125"/>
    </location>
</feature>
<protein>
    <submittedName>
        <fullName evidence="6">Uncharacterized protein</fullName>
    </submittedName>
</protein>
<sequence length="317" mass="36694">MLYLSPPTEGDKETYRTTAPRTFSDTSDFRFSGEVKMAASRKKNSSSACVIPGGFTVLSLKFHSSSTAQHQLCVKEHRVRAETNTHRPPDRTLFILNVPPYCSQSVVKDLFSQFGRVQSVELSEKPGAAEDKQPNLSPYFTPVHKQCFKVAYVVFKRSSSVAAVKSHPYDSPLIISTTEKPCHTGIEKWIHEYTQSFITPELLQKAVDNFMSQYDKRKDEEAELQKKEAEEQQEDEEGWVKVTRGGKGIKSRPHSETANQRAIQKEHNKKKRKELLNFYTWQHRNSKREHIAELRRKFEEDKQRIALLRAQRKFRPY</sequence>
<name>A0A8T0A6J3_SILME</name>
<dbReference type="CDD" id="cd12294">
    <property type="entry name" value="RRM_Rrp7A"/>
    <property type="match status" value="1"/>
</dbReference>
<comment type="caution">
    <text evidence="6">The sequence shown here is derived from an EMBL/GenBank/DDBJ whole genome shotgun (WGS) entry which is preliminary data.</text>
</comment>
<evidence type="ECO:0000256" key="2">
    <source>
        <dbReference type="SAM" id="Coils"/>
    </source>
</evidence>
<evidence type="ECO:0000313" key="7">
    <source>
        <dbReference type="Proteomes" id="UP000606274"/>
    </source>
</evidence>
<proteinExistence type="inferred from homology"/>
<evidence type="ECO:0000256" key="3">
    <source>
        <dbReference type="SAM" id="MobiDB-lite"/>
    </source>
</evidence>
<dbReference type="PANTHER" id="PTHR13191:SF0">
    <property type="entry name" value="RIBOSOMAL RNA-PROCESSING PROTEIN 7 HOMOLOG A-RELATED"/>
    <property type="match status" value="1"/>
</dbReference>
<dbReference type="Proteomes" id="UP000606274">
    <property type="component" value="Unassembled WGS sequence"/>
</dbReference>
<dbReference type="GO" id="GO:0000028">
    <property type="term" value="P:ribosomal small subunit assembly"/>
    <property type="evidence" value="ECO:0007669"/>
    <property type="project" value="TreeGrafter"/>
</dbReference>
<feature type="domain" description="Ribosomal RNA-processing protein 7 C-terminal" evidence="5">
    <location>
        <begin position="195"/>
        <end position="317"/>
    </location>
</feature>
<dbReference type="Gene3D" id="3.30.70.330">
    <property type="match status" value="1"/>
</dbReference>
<dbReference type="InterPro" id="IPR040446">
    <property type="entry name" value="RRP7"/>
</dbReference>
<dbReference type="InterPro" id="IPR035979">
    <property type="entry name" value="RBD_domain_sf"/>
</dbReference>